<evidence type="ECO:0000313" key="2">
    <source>
        <dbReference type="Proteomes" id="UP001143910"/>
    </source>
</evidence>
<gene>
    <name evidence="1" type="ORF">NQ176_g4664</name>
</gene>
<accession>A0ACC1NEI7</accession>
<proteinExistence type="predicted"/>
<organism evidence="1 2">
    <name type="scientific">Zarea fungicola</name>
    <dbReference type="NCBI Taxonomy" id="93591"/>
    <lineage>
        <taxon>Eukaryota</taxon>
        <taxon>Fungi</taxon>
        <taxon>Dikarya</taxon>
        <taxon>Ascomycota</taxon>
        <taxon>Pezizomycotina</taxon>
        <taxon>Sordariomycetes</taxon>
        <taxon>Hypocreomycetidae</taxon>
        <taxon>Hypocreales</taxon>
        <taxon>Cordycipitaceae</taxon>
        <taxon>Zarea</taxon>
    </lineage>
</organism>
<dbReference type="EMBL" id="JANJQO010000525">
    <property type="protein sequence ID" value="KAJ2976916.1"/>
    <property type="molecule type" value="Genomic_DNA"/>
</dbReference>
<sequence length="358" mass="39370">MAASKKMSIDSKPKPSHRDESEDSAGSTPEGEQNSLAPVTSNTSQEPVQPKRKGGRKPIYATSEERKQRNRQAQAAFRERRTEYIKQLEETIQVHETNLHNLQTAHRNAADECLMLRYKNSLLERILLEKGIDVHAELQAKTGSPTLGPTHIPQNMVQPPPIHRPIMNRARKSVSTLAPKVEASNTALSAGIKTETSPKAGPIPSPNNAGSAFSPTLETARTSAGNNTRPHMPSIVTGASGQSHMDRSSGTAYYTTGNFHNQMEQLDPDYDHHRGDMMQDSELDNGASNDGFQHTFDAGDNMMLSPTTPNHHIPSSGPGFSSMSQLLEQQLDWDPFGLSASMNFPAQQFQFEQPTPLR</sequence>
<evidence type="ECO:0000313" key="1">
    <source>
        <dbReference type="EMBL" id="KAJ2976916.1"/>
    </source>
</evidence>
<keyword evidence="2" id="KW-1185">Reference proteome</keyword>
<dbReference type="Proteomes" id="UP001143910">
    <property type="component" value="Unassembled WGS sequence"/>
</dbReference>
<name>A0ACC1NEI7_9HYPO</name>
<comment type="caution">
    <text evidence="1">The sequence shown here is derived from an EMBL/GenBank/DDBJ whole genome shotgun (WGS) entry which is preliminary data.</text>
</comment>
<reference evidence="1" key="1">
    <citation type="submission" date="2022-08" db="EMBL/GenBank/DDBJ databases">
        <title>Genome Sequence of Lecanicillium fungicola.</title>
        <authorList>
            <person name="Buettner E."/>
        </authorList>
    </citation>
    <scope>NUCLEOTIDE SEQUENCE</scope>
    <source>
        <strain evidence="1">Babe33</strain>
    </source>
</reference>
<protein>
    <submittedName>
        <fullName evidence="1">Uncharacterized protein</fullName>
    </submittedName>
</protein>